<comment type="subcellular location">
    <subcellularLocation>
        <location evidence="1">Secreted</location>
    </subcellularLocation>
</comment>
<dbReference type="EMBL" id="VSWD01000007">
    <property type="protein sequence ID" value="KAK3096501.1"/>
    <property type="molecule type" value="Genomic_DNA"/>
</dbReference>
<organism evidence="5 6">
    <name type="scientific">Pinctada imbricata</name>
    <name type="common">Atlantic pearl-oyster</name>
    <name type="synonym">Pinctada martensii</name>
    <dbReference type="NCBI Taxonomy" id="66713"/>
    <lineage>
        <taxon>Eukaryota</taxon>
        <taxon>Metazoa</taxon>
        <taxon>Spiralia</taxon>
        <taxon>Lophotrochozoa</taxon>
        <taxon>Mollusca</taxon>
        <taxon>Bivalvia</taxon>
        <taxon>Autobranchia</taxon>
        <taxon>Pteriomorphia</taxon>
        <taxon>Pterioida</taxon>
        <taxon>Pterioidea</taxon>
        <taxon>Pteriidae</taxon>
        <taxon>Pinctada</taxon>
    </lineage>
</organism>
<proteinExistence type="inferred from homology"/>
<dbReference type="GO" id="GO:0005615">
    <property type="term" value="C:extracellular space"/>
    <property type="evidence" value="ECO:0007669"/>
    <property type="project" value="TreeGrafter"/>
</dbReference>
<dbReference type="GO" id="GO:0030199">
    <property type="term" value="P:collagen fibril organization"/>
    <property type="evidence" value="ECO:0007669"/>
    <property type="project" value="TreeGrafter"/>
</dbReference>
<comment type="similarity">
    <text evidence="2">Belongs to the dermatopontin family.</text>
</comment>
<dbReference type="Pfam" id="PF14704">
    <property type="entry name" value="DERM"/>
    <property type="match status" value="1"/>
</dbReference>
<accession>A0AA88Y2C0</accession>
<keyword evidence="3" id="KW-0964">Secreted</keyword>
<evidence type="ECO:0000313" key="6">
    <source>
        <dbReference type="Proteomes" id="UP001186944"/>
    </source>
</evidence>
<dbReference type="GO" id="GO:0031012">
    <property type="term" value="C:extracellular matrix"/>
    <property type="evidence" value="ECO:0007669"/>
    <property type="project" value="TreeGrafter"/>
</dbReference>
<dbReference type="InterPro" id="IPR026645">
    <property type="entry name" value="Dermatopontin"/>
</dbReference>
<reference evidence="5" key="1">
    <citation type="submission" date="2019-08" db="EMBL/GenBank/DDBJ databases">
        <title>The improved chromosome-level genome for the pearl oyster Pinctada fucata martensii using PacBio sequencing and Hi-C.</title>
        <authorList>
            <person name="Zheng Z."/>
        </authorList>
    </citation>
    <scope>NUCLEOTIDE SEQUENCE</scope>
    <source>
        <strain evidence="5">ZZ-2019</strain>
        <tissue evidence="5">Adductor muscle</tissue>
    </source>
</reference>
<keyword evidence="4" id="KW-1015">Disulfide bond</keyword>
<evidence type="ECO:0000313" key="5">
    <source>
        <dbReference type="EMBL" id="KAK3096501.1"/>
    </source>
</evidence>
<dbReference type="PANTHER" id="PTHR15040:SF1">
    <property type="entry name" value="DERMATOPONTIN-LIKE ISOFORM X1"/>
    <property type="match status" value="1"/>
</dbReference>
<evidence type="ECO:0000256" key="3">
    <source>
        <dbReference type="ARBA" id="ARBA00022525"/>
    </source>
</evidence>
<dbReference type="AlphaFoldDB" id="A0AA88Y2C0"/>
<dbReference type="Proteomes" id="UP001186944">
    <property type="component" value="Unassembled WGS sequence"/>
</dbReference>
<comment type="caution">
    <text evidence="5">The sequence shown here is derived from an EMBL/GenBank/DDBJ whole genome shotgun (WGS) entry which is preliminary data.</text>
</comment>
<name>A0AA88Y2C0_PINIB</name>
<keyword evidence="6" id="KW-1185">Reference proteome</keyword>
<evidence type="ECO:0000256" key="2">
    <source>
        <dbReference type="ARBA" id="ARBA00008712"/>
    </source>
</evidence>
<dbReference type="PANTHER" id="PTHR15040">
    <property type="entry name" value="DERMATOPONTIN-RELATED"/>
    <property type="match status" value="1"/>
</dbReference>
<gene>
    <name evidence="5" type="ORF">FSP39_000787</name>
</gene>
<evidence type="ECO:0000256" key="1">
    <source>
        <dbReference type="ARBA" id="ARBA00004613"/>
    </source>
</evidence>
<protein>
    <submittedName>
        <fullName evidence="5">Uncharacterized protein</fullName>
    </submittedName>
</protein>
<evidence type="ECO:0000256" key="4">
    <source>
        <dbReference type="ARBA" id="ARBA00023157"/>
    </source>
</evidence>
<feature type="non-terminal residue" evidence="5">
    <location>
        <position position="1"/>
    </location>
</feature>
<sequence length="139" mass="15831">VNNLDGPFDFKCPRHQFLSHIWSIHNNHNEDRVFDLGCRQIPIGQPDDCHETGWANGFDGPLTFQCPNAGVITGIASEHNNYNEDRRFKFQCCQSKAGTCISNCRYTGYVNSYDGEFNYNVKSGYVLRGVNSIHNNHNE</sequence>